<dbReference type="GO" id="GO:0005254">
    <property type="term" value="F:chloride channel activity"/>
    <property type="evidence" value="ECO:0007669"/>
    <property type="project" value="UniProtKB-KW"/>
</dbReference>
<dbReference type="InterPro" id="IPR050368">
    <property type="entry name" value="ClC-type_chloride_channel"/>
</dbReference>
<keyword evidence="8" id="KW-0868">Chloride</keyword>
<keyword evidence="4 10" id="KW-1133">Transmembrane helix</keyword>
<evidence type="ECO:0000256" key="2">
    <source>
        <dbReference type="ARBA" id="ARBA00022448"/>
    </source>
</evidence>
<dbReference type="PANTHER" id="PTHR43427:SF6">
    <property type="entry name" value="CHLORIDE CHANNEL PROTEIN CLC-E"/>
    <property type="match status" value="1"/>
</dbReference>
<dbReference type="Proteomes" id="UP001249020">
    <property type="component" value="Unassembled WGS sequence"/>
</dbReference>
<dbReference type="PRINTS" id="PR00762">
    <property type="entry name" value="CLCHANNEL"/>
</dbReference>
<name>A0AAW8R005_9ALTE</name>
<proteinExistence type="predicted"/>
<protein>
    <submittedName>
        <fullName evidence="11">Chloride channel protein</fullName>
    </submittedName>
</protein>
<accession>A0AAW8R005</accession>
<evidence type="ECO:0000256" key="6">
    <source>
        <dbReference type="ARBA" id="ARBA00023136"/>
    </source>
</evidence>
<dbReference type="CDD" id="cd00400">
    <property type="entry name" value="Voltage_gated_ClC"/>
    <property type="match status" value="1"/>
</dbReference>
<evidence type="ECO:0000256" key="4">
    <source>
        <dbReference type="ARBA" id="ARBA00022989"/>
    </source>
</evidence>
<gene>
    <name evidence="11" type="ORF">RM544_07445</name>
</gene>
<dbReference type="Pfam" id="PF00654">
    <property type="entry name" value="Voltage_CLC"/>
    <property type="match status" value="1"/>
</dbReference>
<comment type="subcellular location">
    <subcellularLocation>
        <location evidence="1">Membrane</location>
        <topology evidence="1">Multi-pass membrane protein</topology>
    </subcellularLocation>
</comment>
<evidence type="ECO:0000256" key="10">
    <source>
        <dbReference type="SAM" id="Phobius"/>
    </source>
</evidence>
<evidence type="ECO:0000256" key="9">
    <source>
        <dbReference type="ARBA" id="ARBA00023303"/>
    </source>
</evidence>
<evidence type="ECO:0000256" key="3">
    <source>
        <dbReference type="ARBA" id="ARBA00022692"/>
    </source>
</evidence>
<organism evidence="11 12">
    <name type="scientific">Brumicola blandensis</name>
    <dbReference type="NCBI Taxonomy" id="3075611"/>
    <lineage>
        <taxon>Bacteria</taxon>
        <taxon>Pseudomonadati</taxon>
        <taxon>Pseudomonadota</taxon>
        <taxon>Gammaproteobacteria</taxon>
        <taxon>Alteromonadales</taxon>
        <taxon>Alteromonadaceae</taxon>
        <taxon>Brumicola</taxon>
    </lineage>
</organism>
<feature type="transmembrane region" description="Helical" evidence="10">
    <location>
        <begin position="263"/>
        <end position="281"/>
    </location>
</feature>
<evidence type="ECO:0000256" key="1">
    <source>
        <dbReference type="ARBA" id="ARBA00004141"/>
    </source>
</evidence>
<keyword evidence="5" id="KW-0406">Ion transport</keyword>
<dbReference type="Gene3D" id="1.10.3080.10">
    <property type="entry name" value="Clc chloride channel"/>
    <property type="match status" value="1"/>
</dbReference>
<dbReference type="GO" id="GO:0034707">
    <property type="term" value="C:chloride channel complex"/>
    <property type="evidence" value="ECO:0007669"/>
    <property type="project" value="UniProtKB-KW"/>
</dbReference>
<comment type="caution">
    <text evidence="11">The sequence shown here is derived from an EMBL/GenBank/DDBJ whole genome shotgun (WGS) entry which is preliminary data.</text>
</comment>
<feature type="transmembrane region" description="Helical" evidence="10">
    <location>
        <begin position="360"/>
        <end position="380"/>
    </location>
</feature>
<evidence type="ECO:0000256" key="5">
    <source>
        <dbReference type="ARBA" id="ARBA00023065"/>
    </source>
</evidence>
<dbReference type="EMBL" id="JAVRIE010000002">
    <property type="protein sequence ID" value="MDT0582369.1"/>
    <property type="molecule type" value="Genomic_DNA"/>
</dbReference>
<keyword evidence="2" id="KW-0813">Transport</keyword>
<feature type="transmembrane region" description="Helical" evidence="10">
    <location>
        <begin position="192"/>
        <end position="211"/>
    </location>
</feature>
<feature type="transmembrane region" description="Helical" evidence="10">
    <location>
        <begin position="329"/>
        <end position="348"/>
    </location>
</feature>
<evidence type="ECO:0000313" key="12">
    <source>
        <dbReference type="Proteomes" id="UP001249020"/>
    </source>
</evidence>
<dbReference type="AlphaFoldDB" id="A0AAW8R005"/>
<feature type="transmembrane region" description="Helical" evidence="10">
    <location>
        <begin position="104"/>
        <end position="126"/>
    </location>
</feature>
<dbReference type="PANTHER" id="PTHR43427">
    <property type="entry name" value="CHLORIDE CHANNEL PROTEIN CLC-E"/>
    <property type="match status" value="1"/>
</dbReference>
<feature type="transmembrane region" description="Helical" evidence="10">
    <location>
        <begin position="392"/>
        <end position="410"/>
    </location>
</feature>
<evidence type="ECO:0000256" key="7">
    <source>
        <dbReference type="ARBA" id="ARBA00023173"/>
    </source>
</evidence>
<dbReference type="SUPFAM" id="SSF81340">
    <property type="entry name" value="Clc chloride channel"/>
    <property type="match status" value="1"/>
</dbReference>
<keyword evidence="3 10" id="KW-0812">Transmembrane</keyword>
<dbReference type="InterPro" id="IPR001807">
    <property type="entry name" value="ClC"/>
</dbReference>
<feature type="transmembrane region" description="Helical" evidence="10">
    <location>
        <begin position="231"/>
        <end position="251"/>
    </location>
</feature>
<dbReference type="RefSeq" id="WP_311361133.1">
    <property type="nucleotide sequence ID" value="NZ_JAVRIE010000002.1"/>
</dbReference>
<dbReference type="InterPro" id="IPR014743">
    <property type="entry name" value="Cl-channel_core"/>
</dbReference>
<evidence type="ECO:0000256" key="8">
    <source>
        <dbReference type="ARBA" id="ARBA00023214"/>
    </source>
</evidence>
<feature type="transmembrane region" description="Helical" evidence="10">
    <location>
        <begin position="61"/>
        <end position="83"/>
    </location>
</feature>
<feature type="transmembrane region" description="Helical" evidence="10">
    <location>
        <begin position="21"/>
        <end position="41"/>
    </location>
</feature>
<feature type="transmembrane region" description="Helical" evidence="10">
    <location>
        <begin position="301"/>
        <end position="322"/>
    </location>
</feature>
<feature type="transmembrane region" description="Helical" evidence="10">
    <location>
        <begin position="156"/>
        <end position="180"/>
    </location>
</feature>
<sequence length="568" mass="62801">MFLQALRRELSYPRTSIQLCLLGIVAGVCAASLIIVFRLSFEYIQLLLLGGVAEYDNIDPLYLAFLPAAAILCVLVIAKLTGFKHYRMGIPFVIHRIKTRYGHMPIRTTINQFFGGVFSLAGGFVVGKEGPTVHLAAAGSHFLGQYFRLPFNSLRILTGCGIAAGIAAAFNTPFAAVIFVMEVVLRQYRVHIFVPVMLSAACGSILTRLVFGNENELTFLSFQNLEPILLLYLVFFGFCSGLLAALFNKQLMLVMTTFRRVNMVMRLLLAATITGAVAYFMPQALGAEFIAIEKLFLSEPSLTFLLSLFVLKFILATTAIGLGVPGGIIGAVMIIGMLAGVILLQPLLLLGTESTVTPTFALLGLAGMLAAVLHAPMAALSAVMELSASSQVILPAIIVIVVAYVTSKQLCNNRSIFIQQLDFQQLPYTTSSIRDVLQETGVMAIMQTEMKHFVDAPKKALYQYLQTHPHDIVLQEKVFELDRQYFIVSLDVSLQEDTLPLTIHEMEGLSDQSTMAEVYETLHKQRQGAVYIYQELDYDAHVYEHGKPKVIGVITWNMLHTYLLRQQH</sequence>
<keyword evidence="9" id="KW-0407">Ion channel</keyword>
<keyword evidence="7" id="KW-0869">Chloride channel</keyword>
<keyword evidence="6 10" id="KW-0472">Membrane</keyword>
<evidence type="ECO:0000313" key="11">
    <source>
        <dbReference type="EMBL" id="MDT0582369.1"/>
    </source>
</evidence>
<reference evidence="11 12" key="1">
    <citation type="submission" date="2023-09" db="EMBL/GenBank/DDBJ databases">
        <authorList>
            <person name="Rey-Velasco X."/>
        </authorList>
    </citation>
    <scope>NUCLEOTIDE SEQUENCE [LARGE SCALE GENOMIC DNA]</scope>
    <source>
        <strain evidence="11 12">W409</strain>
    </source>
</reference>
<keyword evidence="12" id="KW-1185">Reference proteome</keyword>